<evidence type="ECO:0000313" key="6">
    <source>
        <dbReference type="EMBL" id="SBW11461.1"/>
    </source>
</evidence>
<dbReference type="Gene3D" id="3.20.20.10">
    <property type="entry name" value="Alanine racemase"/>
    <property type="match status" value="1"/>
</dbReference>
<comment type="similarity">
    <text evidence="2 4">Belongs to the pyridoxal phosphate-binding protein YggS/PROSC family.</text>
</comment>
<comment type="cofactor">
    <cofactor evidence="3">
        <name>pyridoxal 5'-phosphate</name>
        <dbReference type="ChEBI" id="CHEBI:597326"/>
    </cofactor>
</comment>
<organism evidence="6">
    <name type="scientific">uncultured Eubacteriales bacterium</name>
    <dbReference type="NCBI Taxonomy" id="172733"/>
    <lineage>
        <taxon>Bacteria</taxon>
        <taxon>Bacillati</taxon>
        <taxon>Bacillota</taxon>
        <taxon>Clostridia</taxon>
        <taxon>Eubacteriales</taxon>
        <taxon>environmental samples</taxon>
    </lineage>
</organism>
<dbReference type="InterPro" id="IPR011078">
    <property type="entry name" value="PyrdxlP_homeostasis"/>
</dbReference>
<dbReference type="HAMAP" id="MF_02087">
    <property type="entry name" value="PLP_homeostasis"/>
    <property type="match status" value="1"/>
</dbReference>
<feature type="modified residue" description="N6-(pyridoxal phosphate)lysine" evidence="2 3">
    <location>
        <position position="35"/>
    </location>
</feature>
<dbReference type="SUPFAM" id="SSF51419">
    <property type="entry name" value="PLP-binding barrel"/>
    <property type="match status" value="1"/>
</dbReference>
<evidence type="ECO:0000256" key="1">
    <source>
        <dbReference type="ARBA" id="ARBA00022898"/>
    </source>
</evidence>
<dbReference type="PANTHER" id="PTHR10146">
    <property type="entry name" value="PROLINE SYNTHETASE CO-TRANSCRIBED BACTERIAL HOMOLOG PROTEIN"/>
    <property type="match status" value="1"/>
</dbReference>
<dbReference type="GO" id="GO:0030170">
    <property type="term" value="F:pyridoxal phosphate binding"/>
    <property type="evidence" value="ECO:0007669"/>
    <property type="project" value="UniProtKB-UniRule"/>
</dbReference>
<dbReference type="NCBIfam" id="TIGR00044">
    <property type="entry name" value="YggS family pyridoxal phosphate-dependent enzyme"/>
    <property type="match status" value="1"/>
</dbReference>
<dbReference type="CDD" id="cd00635">
    <property type="entry name" value="PLPDE_III_YBL036c_like"/>
    <property type="match status" value="1"/>
</dbReference>
<dbReference type="InterPro" id="IPR029066">
    <property type="entry name" value="PLP-binding_barrel"/>
</dbReference>
<evidence type="ECO:0000259" key="5">
    <source>
        <dbReference type="Pfam" id="PF01168"/>
    </source>
</evidence>
<keyword evidence="1 2" id="KW-0663">Pyridoxal phosphate</keyword>
<proteinExistence type="inferred from homology"/>
<dbReference type="Pfam" id="PF01168">
    <property type="entry name" value="Ala_racemase_N"/>
    <property type="match status" value="1"/>
</dbReference>
<dbReference type="AlphaFoldDB" id="A0A212KIJ1"/>
<sequence>MPLEEKLALIREKIAAAAHEAGREMSEITIEAATKTQTSETIRAAIACGISVCGENRVQELTAHLANYAYDGARVHFIGHLQTNKVKQVVGRVDLIESVDSLRLLEAINAQAGKLDIVQDILLEVNIGAEPQKGGVLPVEVPSLALAAAELPHVCLRGLMAVPPPAALSGGNRHFFARTRQLFVDIRTLMGDNETDIACLSMGMSGDYEDAVREGATLVRVGSALFGSRPPMNGTPSQA</sequence>
<evidence type="ECO:0000256" key="3">
    <source>
        <dbReference type="PIRSR" id="PIRSR004848-1"/>
    </source>
</evidence>
<reference evidence="6" key="1">
    <citation type="submission" date="2016-04" db="EMBL/GenBank/DDBJ databases">
        <authorList>
            <person name="Evans L.H."/>
            <person name="Alamgir A."/>
            <person name="Owens N."/>
            <person name="Weber N.D."/>
            <person name="Virtaneva K."/>
            <person name="Barbian K."/>
            <person name="Babar A."/>
            <person name="Rosenke K."/>
        </authorList>
    </citation>
    <scope>NUCLEOTIDE SEQUENCE</scope>
    <source>
        <strain evidence="6">86</strain>
    </source>
</reference>
<dbReference type="PANTHER" id="PTHR10146:SF14">
    <property type="entry name" value="PYRIDOXAL PHOSPHATE HOMEOSTASIS PROTEIN"/>
    <property type="match status" value="1"/>
</dbReference>
<evidence type="ECO:0000256" key="4">
    <source>
        <dbReference type="RuleBase" id="RU004514"/>
    </source>
</evidence>
<gene>
    <name evidence="6" type="ORF">KL86CLO1_13282</name>
</gene>
<name>A0A212KIJ1_9FIRM</name>
<feature type="domain" description="Alanine racemase N-terminal" evidence="5">
    <location>
        <begin position="39"/>
        <end position="230"/>
    </location>
</feature>
<dbReference type="EMBL" id="FLUN01000001">
    <property type="protein sequence ID" value="SBW11461.1"/>
    <property type="molecule type" value="Genomic_DNA"/>
</dbReference>
<protein>
    <recommendedName>
        <fullName evidence="2">Pyridoxal phosphate homeostasis protein</fullName>
        <shortName evidence="2">PLP homeostasis protein</shortName>
    </recommendedName>
</protein>
<dbReference type="PIRSF" id="PIRSF004848">
    <property type="entry name" value="YBL036c_PLPDEIII"/>
    <property type="match status" value="1"/>
</dbReference>
<comment type="function">
    <text evidence="2">Pyridoxal 5'-phosphate (PLP)-binding protein, which is involved in PLP homeostasis.</text>
</comment>
<evidence type="ECO:0000256" key="2">
    <source>
        <dbReference type="HAMAP-Rule" id="MF_02087"/>
    </source>
</evidence>
<accession>A0A212KIJ1</accession>
<dbReference type="InterPro" id="IPR001608">
    <property type="entry name" value="Ala_racemase_N"/>
</dbReference>